<organism evidence="1">
    <name type="scientific">Levilinea saccharolytica</name>
    <dbReference type="NCBI Taxonomy" id="229921"/>
    <lineage>
        <taxon>Bacteria</taxon>
        <taxon>Bacillati</taxon>
        <taxon>Chloroflexota</taxon>
        <taxon>Anaerolineae</taxon>
        <taxon>Anaerolineales</taxon>
        <taxon>Anaerolineaceae</taxon>
        <taxon>Levilinea</taxon>
    </lineage>
</organism>
<name>A0A0M8JPN2_9CHLR</name>
<dbReference type="AlphaFoldDB" id="A0A0M8JPN2"/>
<evidence type="ECO:0000313" key="2">
    <source>
        <dbReference type="EMBL" id="KPL91978.1"/>
    </source>
</evidence>
<dbReference type="PANTHER" id="PTHR12993">
    <property type="entry name" value="N-ACETYLGLUCOSAMINYL-PHOSPHATIDYLINOSITOL DE-N-ACETYLASE-RELATED"/>
    <property type="match status" value="1"/>
</dbReference>
<dbReference type="RefSeq" id="WP_062419521.1">
    <property type="nucleotide sequence ID" value="NZ_BBXZ01000168.1"/>
</dbReference>
<dbReference type="EMBL" id="DF967975">
    <property type="protein sequence ID" value="GAP19227.1"/>
    <property type="molecule type" value="Genomic_DNA"/>
</dbReference>
<protein>
    <submittedName>
        <fullName evidence="2">GlcNAc-PI de-N-acetylase</fullName>
    </submittedName>
</protein>
<dbReference type="Proteomes" id="UP000050501">
    <property type="component" value="Unassembled WGS sequence"/>
</dbReference>
<evidence type="ECO:0000313" key="1">
    <source>
        <dbReference type="EMBL" id="GAP19227.1"/>
    </source>
</evidence>
<dbReference type="PATRIC" id="fig|229921.5.peg.2931"/>
<sequence length="290" mass="31809">MSEPAVLLVVLAHPDDESFGMGGTLAHYARRGAQVHLVCATRGEVGMMDEAHMKGFTSIADRRESELRCAAGILGLSGVHFLNYRDSGMSGSPDNFHPHALAAAPLDEVAAAVTHYIRKLRPQVVLTFDPIGGYRHPDHIAIHQATVRAFFAAPDPTAFPGDLPPHTPDRLFFHTIPNTFLRLAVRLMPLFGRDPRRFGQNQDIDLVSIAQVQFPTHAVIGYREVAEQRAQAAACHESQGGKQMSSGLLPRLQRWFQAKETFMQAYPEPAADARQTDLFAGLPVTFSNPA</sequence>
<evidence type="ECO:0000313" key="3">
    <source>
        <dbReference type="Proteomes" id="UP000050501"/>
    </source>
</evidence>
<dbReference type="PANTHER" id="PTHR12993:SF11">
    <property type="entry name" value="N-ACETYLGLUCOSAMINYL-PHOSPHATIDYLINOSITOL DE-N-ACETYLASE"/>
    <property type="match status" value="1"/>
</dbReference>
<dbReference type="Gene3D" id="3.40.50.10320">
    <property type="entry name" value="LmbE-like"/>
    <property type="match status" value="1"/>
</dbReference>
<dbReference type="STRING" id="229921.ADN01_00060"/>
<dbReference type="GO" id="GO:0016811">
    <property type="term" value="F:hydrolase activity, acting on carbon-nitrogen (but not peptide) bonds, in linear amides"/>
    <property type="evidence" value="ECO:0007669"/>
    <property type="project" value="TreeGrafter"/>
</dbReference>
<gene>
    <name evidence="2" type="ORF">ADN01_00060</name>
    <name evidence="1" type="ORF">LSAC_03127</name>
</gene>
<dbReference type="InterPro" id="IPR024078">
    <property type="entry name" value="LmbE-like_dom_sf"/>
</dbReference>
<dbReference type="InterPro" id="IPR003737">
    <property type="entry name" value="GlcNAc_PI_deacetylase-related"/>
</dbReference>
<dbReference type="Pfam" id="PF02585">
    <property type="entry name" value="PIG-L"/>
    <property type="match status" value="1"/>
</dbReference>
<proteinExistence type="predicted"/>
<dbReference type="EMBL" id="LGCM01000001">
    <property type="protein sequence ID" value="KPL91978.1"/>
    <property type="molecule type" value="Genomic_DNA"/>
</dbReference>
<accession>A0A0M8JPN2</accession>
<reference evidence="1" key="1">
    <citation type="journal article" date="2015" name="Genome Announc.">
        <title>Draft Genome Sequences of Anaerolinea thermolimosa IMO-1, Bellilinea caldifistulae GOMI-1, Leptolinea tardivitalis YMTK-2, Levilinea saccharolytica KIBI-1, Longilinea arvoryzae KOME-1, Previously Described as Members of the Class Anaerolineae (Chloroflexi).</title>
        <authorList>
            <person name="Matsuura N."/>
            <person name="Tourlousse M.D."/>
            <person name="Ohashi A."/>
            <person name="Hugenholtz P."/>
            <person name="Sekiguchi Y."/>
        </authorList>
    </citation>
    <scope>NUCLEOTIDE SEQUENCE</scope>
    <source>
        <strain evidence="1">KIBI-1</strain>
    </source>
</reference>
<keyword evidence="3" id="KW-1185">Reference proteome</keyword>
<dbReference type="SUPFAM" id="SSF102588">
    <property type="entry name" value="LmbE-like"/>
    <property type="match status" value="1"/>
</dbReference>
<reference evidence="2 3" key="2">
    <citation type="submission" date="2015-07" db="EMBL/GenBank/DDBJ databases">
        <title>Genome sequence of Levilinea saccharolytica DSM 16555.</title>
        <authorList>
            <person name="Hemp J."/>
            <person name="Ward L.M."/>
            <person name="Pace L.A."/>
            <person name="Fischer W.W."/>
        </authorList>
    </citation>
    <scope>NUCLEOTIDE SEQUENCE [LARGE SCALE GENOMIC DNA]</scope>
    <source>
        <strain evidence="2 3">KIBI-1</strain>
    </source>
</reference>